<organism evidence="1">
    <name type="scientific">marine sediment metagenome</name>
    <dbReference type="NCBI Taxonomy" id="412755"/>
    <lineage>
        <taxon>unclassified sequences</taxon>
        <taxon>metagenomes</taxon>
        <taxon>ecological metagenomes</taxon>
    </lineage>
</organism>
<evidence type="ECO:0000313" key="1">
    <source>
        <dbReference type="EMBL" id="KKM95078.1"/>
    </source>
</evidence>
<dbReference type="AlphaFoldDB" id="A0A0F9LNX6"/>
<reference evidence="1" key="1">
    <citation type="journal article" date="2015" name="Nature">
        <title>Complex archaea that bridge the gap between prokaryotes and eukaryotes.</title>
        <authorList>
            <person name="Spang A."/>
            <person name="Saw J.H."/>
            <person name="Jorgensen S.L."/>
            <person name="Zaremba-Niedzwiedzka K."/>
            <person name="Martijn J."/>
            <person name="Lind A.E."/>
            <person name="van Eijk R."/>
            <person name="Schleper C."/>
            <person name="Guy L."/>
            <person name="Ettema T.J."/>
        </authorList>
    </citation>
    <scope>NUCLEOTIDE SEQUENCE</scope>
</reference>
<protein>
    <submittedName>
        <fullName evidence="1">Uncharacterized protein</fullName>
    </submittedName>
</protein>
<accession>A0A0F9LNX6</accession>
<name>A0A0F9LNX6_9ZZZZ</name>
<gene>
    <name evidence="1" type="ORF">LCGC14_1191790</name>
</gene>
<dbReference type="EMBL" id="LAZR01006055">
    <property type="protein sequence ID" value="KKM95078.1"/>
    <property type="molecule type" value="Genomic_DNA"/>
</dbReference>
<comment type="caution">
    <text evidence="1">The sequence shown here is derived from an EMBL/GenBank/DDBJ whole genome shotgun (WGS) entry which is preliminary data.</text>
</comment>
<sequence length="123" mass="13533">MAKYHCTQHDTDFFKTPRMKRYAHPVVDEYGEDVIDDETGKQVWCNKPKQDMGAMEESAKAGHLVEEAKKLGGVVVSETLSKDVSIAKAVALKASVELVVGGVINLKDIGAYSKKFEAYLLGE</sequence>
<proteinExistence type="predicted"/>